<dbReference type="RefSeq" id="WP_043529041.1">
    <property type="nucleotide sequence ID" value="NZ_BAABKU010000010.1"/>
</dbReference>
<keyword evidence="2" id="KW-1133">Transmembrane helix</keyword>
<dbReference type="AlphaFoldDB" id="A0A0A6X3D9"/>
<gene>
    <name evidence="3" type="ORF">MB27_27390</name>
</gene>
<keyword evidence="4" id="KW-1185">Reference proteome</keyword>
<feature type="compositionally biased region" description="Basic and acidic residues" evidence="1">
    <location>
        <begin position="1"/>
        <end position="10"/>
    </location>
</feature>
<evidence type="ECO:0000256" key="1">
    <source>
        <dbReference type="SAM" id="MobiDB-lite"/>
    </source>
</evidence>
<name>A0A0A6X3D9_ACTUT</name>
<dbReference type="OrthoDB" id="4501073at2"/>
<evidence type="ECO:0000313" key="4">
    <source>
        <dbReference type="Proteomes" id="UP000054537"/>
    </source>
</evidence>
<keyword evidence="2" id="KW-0812">Transmembrane</keyword>
<accession>A0A0A6X3D9</accession>
<feature type="transmembrane region" description="Helical" evidence="2">
    <location>
        <begin position="253"/>
        <end position="277"/>
    </location>
</feature>
<dbReference type="Proteomes" id="UP000054537">
    <property type="component" value="Unassembled WGS sequence"/>
</dbReference>
<reference evidence="3 4" key="1">
    <citation type="submission" date="2014-10" db="EMBL/GenBank/DDBJ databases">
        <title>Draft genome sequence of Actinoplanes utahensis NRRL 12052.</title>
        <authorList>
            <person name="Velasco-Bucheli B."/>
            <person name="del Cerro C."/>
            <person name="Hormigo D."/>
            <person name="Garcia J.L."/>
            <person name="Acebal C."/>
            <person name="Arroyo M."/>
            <person name="de la Mata I."/>
        </authorList>
    </citation>
    <scope>NUCLEOTIDE SEQUENCE [LARGE SCALE GENOMIC DNA]</scope>
    <source>
        <strain evidence="3 4">NRRL 12052</strain>
    </source>
</reference>
<evidence type="ECO:0000313" key="3">
    <source>
        <dbReference type="EMBL" id="KHD74632.1"/>
    </source>
</evidence>
<feature type="region of interest" description="Disordered" evidence="1">
    <location>
        <begin position="1"/>
        <end position="21"/>
    </location>
</feature>
<keyword evidence="2" id="KW-0472">Membrane</keyword>
<feature type="transmembrane region" description="Helical" evidence="2">
    <location>
        <begin position="227"/>
        <end position="247"/>
    </location>
</feature>
<comment type="caution">
    <text evidence="3">The sequence shown here is derived from an EMBL/GenBank/DDBJ whole genome shotgun (WGS) entry which is preliminary data.</text>
</comment>
<proteinExistence type="predicted"/>
<evidence type="ECO:0000256" key="2">
    <source>
        <dbReference type="SAM" id="Phobius"/>
    </source>
</evidence>
<protein>
    <submittedName>
        <fullName evidence="3">Uncharacterized protein</fullName>
    </submittedName>
</protein>
<organism evidence="3 4">
    <name type="scientific">Actinoplanes utahensis</name>
    <dbReference type="NCBI Taxonomy" id="1869"/>
    <lineage>
        <taxon>Bacteria</taxon>
        <taxon>Bacillati</taxon>
        <taxon>Actinomycetota</taxon>
        <taxon>Actinomycetes</taxon>
        <taxon>Micromonosporales</taxon>
        <taxon>Micromonosporaceae</taxon>
        <taxon>Actinoplanes</taxon>
    </lineage>
</organism>
<dbReference type="EMBL" id="JRTT01000039">
    <property type="protein sequence ID" value="KHD74632.1"/>
    <property type="molecule type" value="Genomic_DNA"/>
</dbReference>
<dbReference type="eggNOG" id="ENOG502Z92A">
    <property type="taxonomic scope" value="Bacteria"/>
</dbReference>
<sequence length="662" mass="74731">MSEKPEKSEKPAVSTEGGSHGAVAQTIHGGVRNNYYQLPPNATPEEKFEAARRFLRSNNATTARRLLDDVVADDPENATVCFYWLLAFFSRRTYAELTHEERDRAAAELKRISDLPLRQFSGGVDVIRRLFASHHSATEEQSATTSIRADLDRLRPSVRNAISHHLERMLEGNLKDGLWQRDVDRAQDLREVDGRRQRAWKFFQAEPRAPRISPVPEADAGPVHHTVAAVSVLALTGSSALLGRLGAQRHDTVAVAVLVFALVAGGAALYLGAEWLFRAGRQYSTTRENLTIRANPLGTRSDGFAAEVNRMYLEYARRVAPKGTKDRDEWYADCFVPMRRLRNDLAEAYREPEVKAEEVRWLIRFQVRDLNRRWMNGESLRLRPEILTSTRLLTLAAASTCVIGLAWAAQSALRQDPAPAAGALLVALAAGAAAGKIGTHLLAEHKRVATDTADRQRRLQVYQAEHERWRRRLKDRPTDMEMARWLDCDRRIALDEALQEYQLKWSDIEAYASLEASDDRGRQARVLNGPWRYTHYQVLVFLLTSDGVRQLSVGLDFGKARFYRWERINYCYDAVAAMRVVLHDDKARTFELSLVNGTDITVAVTTSGKPRQGEDPKILEDAAQDATGLRHTMFVLEGVAAEGRRWWDGGAYRRMKPPAPEE</sequence>